<dbReference type="PANTHER" id="PTHR33164">
    <property type="entry name" value="TRANSCRIPTIONAL REGULATOR, MARR FAMILY"/>
    <property type="match status" value="1"/>
</dbReference>
<dbReference type="EMBL" id="JACIFZ010000001">
    <property type="protein sequence ID" value="MBB4219438.1"/>
    <property type="molecule type" value="Genomic_DNA"/>
</dbReference>
<reference evidence="5 6" key="1">
    <citation type="submission" date="2020-08" db="EMBL/GenBank/DDBJ databases">
        <title>Genomic Encyclopedia of Type Strains, Phase IV (KMG-V): Genome sequencing to study the core and pangenomes of soil and plant-associated prokaryotes.</title>
        <authorList>
            <person name="Whitman W."/>
        </authorList>
    </citation>
    <scope>NUCLEOTIDE SEQUENCE [LARGE SCALE GENOMIC DNA]</scope>
    <source>
        <strain evidence="5 6">34/80</strain>
    </source>
</reference>
<protein>
    <submittedName>
        <fullName evidence="5">MarR family transcriptional regulator for hemolysin</fullName>
    </submittedName>
</protein>
<dbReference type="Proteomes" id="UP000524450">
    <property type="component" value="Unassembled WGS sequence"/>
</dbReference>
<keyword evidence="2" id="KW-0238">DNA-binding</keyword>
<comment type="caution">
    <text evidence="5">The sequence shown here is derived from an EMBL/GenBank/DDBJ whole genome shotgun (WGS) entry which is preliminary data.</text>
</comment>
<dbReference type="InterPro" id="IPR036388">
    <property type="entry name" value="WH-like_DNA-bd_sf"/>
</dbReference>
<dbReference type="PROSITE" id="PS50995">
    <property type="entry name" value="HTH_MARR_2"/>
    <property type="match status" value="1"/>
</dbReference>
<evidence type="ECO:0000313" key="5">
    <source>
        <dbReference type="EMBL" id="MBB4219438.1"/>
    </source>
</evidence>
<dbReference type="Gene3D" id="1.10.10.10">
    <property type="entry name" value="Winged helix-like DNA-binding domain superfamily/Winged helix DNA-binding domain"/>
    <property type="match status" value="1"/>
</dbReference>
<evidence type="ECO:0000256" key="2">
    <source>
        <dbReference type="ARBA" id="ARBA00023125"/>
    </source>
</evidence>
<dbReference type="SUPFAM" id="SSF46785">
    <property type="entry name" value="Winged helix' DNA-binding domain"/>
    <property type="match status" value="1"/>
</dbReference>
<gene>
    <name evidence="5" type="ORF">GGD71_000185</name>
</gene>
<evidence type="ECO:0000256" key="3">
    <source>
        <dbReference type="ARBA" id="ARBA00023163"/>
    </source>
</evidence>
<dbReference type="SMART" id="SM00347">
    <property type="entry name" value="HTH_MARR"/>
    <property type="match status" value="1"/>
</dbReference>
<organism evidence="5 6">
    <name type="scientific">Variovorax guangxiensis</name>
    <dbReference type="NCBI Taxonomy" id="1775474"/>
    <lineage>
        <taxon>Bacteria</taxon>
        <taxon>Pseudomonadati</taxon>
        <taxon>Pseudomonadota</taxon>
        <taxon>Betaproteobacteria</taxon>
        <taxon>Burkholderiales</taxon>
        <taxon>Comamonadaceae</taxon>
        <taxon>Variovorax</taxon>
    </lineage>
</organism>
<keyword evidence="1" id="KW-0805">Transcription regulation</keyword>
<dbReference type="PROSITE" id="PS01117">
    <property type="entry name" value="HTH_MARR_1"/>
    <property type="match status" value="1"/>
</dbReference>
<dbReference type="GO" id="GO:0006950">
    <property type="term" value="P:response to stress"/>
    <property type="evidence" value="ECO:0007669"/>
    <property type="project" value="TreeGrafter"/>
</dbReference>
<dbReference type="GO" id="GO:0003700">
    <property type="term" value="F:DNA-binding transcription factor activity"/>
    <property type="evidence" value="ECO:0007669"/>
    <property type="project" value="InterPro"/>
</dbReference>
<evidence type="ECO:0000313" key="6">
    <source>
        <dbReference type="Proteomes" id="UP000524450"/>
    </source>
</evidence>
<dbReference type="GO" id="GO:0003677">
    <property type="term" value="F:DNA binding"/>
    <property type="evidence" value="ECO:0007669"/>
    <property type="project" value="UniProtKB-KW"/>
</dbReference>
<proteinExistence type="predicted"/>
<dbReference type="InterPro" id="IPR023187">
    <property type="entry name" value="Tscrpt_reg_MarR-type_CS"/>
</dbReference>
<name>A0A840FRP3_9BURK</name>
<dbReference type="PANTHER" id="PTHR33164:SF64">
    <property type="entry name" value="TRANSCRIPTIONAL REGULATOR SLYA"/>
    <property type="match status" value="1"/>
</dbReference>
<sequence length="169" mass="18242">MNDQANIQPTREQALMRLGTSLAVLQRGYRAAADKAVAHVGVSQTLAYPIVMLGRMNGDVRQGVLAEALGIEGPSLVRSVDQLVEAGLVERREDPADRRAKTLHLTEAGKAVCEPIEAALTLMRVSLFDGVSDEDVAACLRVFSVLEERMGVRAVQSLPPLAPTQEGRR</sequence>
<dbReference type="InterPro" id="IPR036390">
    <property type="entry name" value="WH_DNA-bd_sf"/>
</dbReference>
<evidence type="ECO:0000259" key="4">
    <source>
        <dbReference type="PROSITE" id="PS50995"/>
    </source>
</evidence>
<accession>A0A840FRP3</accession>
<dbReference type="InterPro" id="IPR000835">
    <property type="entry name" value="HTH_MarR-typ"/>
</dbReference>
<dbReference type="Pfam" id="PF12802">
    <property type="entry name" value="MarR_2"/>
    <property type="match status" value="1"/>
</dbReference>
<evidence type="ECO:0000256" key="1">
    <source>
        <dbReference type="ARBA" id="ARBA00023015"/>
    </source>
</evidence>
<keyword evidence="3" id="KW-0804">Transcription</keyword>
<dbReference type="AlphaFoldDB" id="A0A840FRP3"/>
<dbReference type="InterPro" id="IPR039422">
    <property type="entry name" value="MarR/SlyA-like"/>
</dbReference>
<feature type="domain" description="HTH marR-type" evidence="4">
    <location>
        <begin position="15"/>
        <end position="148"/>
    </location>
</feature>
<dbReference type="PRINTS" id="PR00598">
    <property type="entry name" value="HTHMARR"/>
</dbReference>